<evidence type="ECO:0000256" key="2">
    <source>
        <dbReference type="ARBA" id="ARBA00022801"/>
    </source>
</evidence>
<dbReference type="InterPro" id="IPR029058">
    <property type="entry name" value="AB_hydrolase_fold"/>
</dbReference>
<accession>A0A8I1DFD6</accession>
<dbReference type="InterPro" id="IPR002410">
    <property type="entry name" value="Peptidase_S33"/>
</dbReference>
<dbReference type="Gene3D" id="3.40.50.1820">
    <property type="entry name" value="alpha/beta hydrolase"/>
    <property type="match status" value="1"/>
</dbReference>
<dbReference type="Proteomes" id="UP000644140">
    <property type="component" value="Chromosome"/>
</dbReference>
<keyword evidence="2 3" id="KW-0378">Hydrolase</keyword>
<dbReference type="SUPFAM" id="SSF53474">
    <property type="entry name" value="alpha/beta-Hydrolases"/>
    <property type="match status" value="1"/>
</dbReference>
<dbReference type="GO" id="GO:0008233">
    <property type="term" value="F:peptidase activity"/>
    <property type="evidence" value="ECO:0007669"/>
    <property type="project" value="InterPro"/>
</dbReference>
<evidence type="ECO:0000256" key="1">
    <source>
        <dbReference type="ARBA" id="ARBA00010088"/>
    </source>
</evidence>
<comment type="similarity">
    <text evidence="1">Belongs to the peptidase S33 family.</text>
</comment>
<evidence type="ECO:0000313" key="3">
    <source>
        <dbReference type="EMBL" id="UUN96127.1"/>
    </source>
</evidence>
<dbReference type="InterPro" id="IPR050266">
    <property type="entry name" value="AB_hydrolase_sf"/>
</dbReference>
<name>A0A8I1DFD6_ACIBZ</name>
<dbReference type="PANTHER" id="PTHR43798">
    <property type="entry name" value="MONOACYLGLYCEROL LIPASE"/>
    <property type="match status" value="1"/>
</dbReference>
<protein>
    <submittedName>
        <fullName evidence="3">Alpha/beta hydrolase</fullName>
    </submittedName>
</protein>
<sequence>MTKITKETLEQPSNTQIVKIHKYLESSILDYRGDTLFSRIYPLLGKESIILLHGGPGFPSDLTEVIEYFKHQFQIIVFHQRGTKKSPCISGDYSLEAYLNDIETVRKFYKIDKFHLWGHSWGGLYAQVYTEKYPDHLLSLFLCNPGSGTNTQWQQTENEVIQFNKSKVSSWQWTKMGIYSFLGMLGFDKAYQHLFRQVMKNYHAEFISTENIEQTEDFSLLKAKAINKTRAEIIKYPLLKGLTQVDFKITILYGDQDIYTNSKHFVIDRYPTATVFNVVNSGHLPWLHHSQAYKDILSSHYQ</sequence>
<gene>
    <name evidence="3" type="ORF">I9054_012090</name>
</gene>
<evidence type="ECO:0000313" key="4">
    <source>
        <dbReference type="Proteomes" id="UP000644140"/>
    </source>
</evidence>
<dbReference type="InterPro" id="IPR000073">
    <property type="entry name" value="AB_hydrolase_1"/>
</dbReference>
<dbReference type="EMBL" id="CP092085">
    <property type="protein sequence ID" value="UUN96127.1"/>
    <property type="molecule type" value="Genomic_DNA"/>
</dbReference>
<proteinExistence type="inferred from homology"/>
<dbReference type="GO" id="GO:0006508">
    <property type="term" value="P:proteolysis"/>
    <property type="evidence" value="ECO:0007669"/>
    <property type="project" value="InterPro"/>
</dbReference>
<dbReference type="RefSeq" id="WP_151781753.1">
    <property type="nucleotide sequence ID" value="NZ_BKNL01000142.1"/>
</dbReference>
<organism evidence="3 4">
    <name type="scientific">Acinetobacter bereziniae</name>
    <name type="common">Acinetobacter genomosp. 10</name>
    <dbReference type="NCBI Taxonomy" id="106648"/>
    <lineage>
        <taxon>Bacteria</taxon>
        <taxon>Pseudomonadati</taxon>
        <taxon>Pseudomonadota</taxon>
        <taxon>Gammaproteobacteria</taxon>
        <taxon>Moraxellales</taxon>
        <taxon>Moraxellaceae</taxon>
        <taxon>Acinetobacter</taxon>
    </lineage>
</organism>
<reference evidence="3" key="1">
    <citation type="submission" date="2022-02" db="EMBL/GenBank/DDBJ databases">
        <title>Characterization of Tn125 harboring carbapenem-resistant Acinetobacter bereziniae clinical isolates.</title>
        <authorList>
            <person name="Wong N.-K."/>
            <person name="Pan Q."/>
        </authorList>
    </citation>
    <scope>NUCLEOTIDE SEQUENCE</scope>
    <source>
        <strain evidence="3">GD03393</strain>
    </source>
</reference>
<dbReference type="Pfam" id="PF00561">
    <property type="entry name" value="Abhydrolase_1"/>
    <property type="match status" value="1"/>
</dbReference>
<dbReference type="PRINTS" id="PR00793">
    <property type="entry name" value="PROAMNOPTASE"/>
</dbReference>
<dbReference type="AlphaFoldDB" id="A0A8I1DFD6"/>